<sequence>MATHMYTHDLSPDITDDESGGDIPAHPRCEDSSRTSVQPMPYDRHDQCDTNYDAEFIEGSGASTIPTHRSETETVFSQDDESVLTGPTDFVSPSSSGRSHKGQETITLSSVVDETIFPNQLGGLSSQNSDRVEITPFIGPEESSATAADPISGPPIEDIDFEDDSTGSTSMLPNHDVIKPLVTPRMNYMNWEDTSRCAPASTNEFIDHFDAKFNHADISSTSNSGVGDDLVPARTIPVSGSAAARDRGPLNYTTIHKKVNKRLPSPDQLENFLSPEKLREACNLYESFADYSARVINFLKSNTLFQPPQDNTCVPPEDIVNRILQIITLGLDGSAAGIRCGICKPRLGAADIAALRFGLDGMITLHHLENNEPITFVCCDESFPFPEWAEEAVNAFRKGAKPWAQAGLTFTQVSRNEVAHFRIAFSLFPSDLDCSVLAQAFFPGTEQPEQRTLWVYLLAFHPYYSPYLAGYMAHEAGHIGGARHGFDEHLLPDGSEITELKPVLMGIDDPRSVMNYHDNPSDYAIQPSDIRDIRNMYNHPGDEYQNYKIIKVRPEVEAYSGMMPFGWVANYLHHDA</sequence>
<dbReference type="Proteomes" id="UP000481858">
    <property type="component" value="Unassembled WGS sequence"/>
</dbReference>
<feature type="region of interest" description="Disordered" evidence="1">
    <location>
        <begin position="62"/>
        <end position="104"/>
    </location>
</feature>
<gene>
    <name evidence="2" type="ORF">GQX73_g5788</name>
</gene>
<dbReference type="OrthoDB" id="406838at2759"/>
<proteinExistence type="predicted"/>
<dbReference type="InterPro" id="IPR024079">
    <property type="entry name" value="MetalloPept_cat_dom_sf"/>
</dbReference>
<organism evidence="2 3">
    <name type="scientific">Xylaria multiplex</name>
    <dbReference type="NCBI Taxonomy" id="323545"/>
    <lineage>
        <taxon>Eukaryota</taxon>
        <taxon>Fungi</taxon>
        <taxon>Dikarya</taxon>
        <taxon>Ascomycota</taxon>
        <taxon>Pezizomycotina</taxon>
        <taxon>Sordariomycetes</taxon>
        <taxon>Xylariomycetidae</taxon>
        <taxon>Xylariales</taxon>
        <taxon>Xylariaceae</taxon>
        <taxon>Xylaria</taxon>
    </lineage>
</organism>
<name>A0A7C8IMV7_9PEZI</name>
<evidence type="ECO:0000256" key="1">
    <source>
        <dbReference type="SAM" id="MobiDB-lite"/>
    </source>
</evidence>
<dbReference type="InParanoid" id="A0A7C8IMV7"/>
<feature type="compositionally biased region" description="Basic and acidic residues" evidence="1">
    <location>
        <begin position="1"/>
        <end position="11"/>
    </location>
</feature>
<dbReference type="AlphaFoldDB" id="A0A7C8IMV7"/>
<protein>
    <recommendedName>
        <fullName evidence="4">Peptidase metallopeptidase domain-containing protein</fullName>
    </recommendedName>
</protein>
<dbReference type="Gene3D" id="3.40.390.10">
    <property type="entry name" value="Collagenase (Catalytic Domain)"/>
    <property type="match status" value="1"/>
</dbReference>
<dbReference type="GO" id="GO:0008237">
    <property type="term" value="F:metallopeptidase activity"/>
    <property type="evidence" value="ECO:0007669"/>
    <property type="project" value="InterPro"/>
</dbReference>
<evidence type="ECO:0008006" key="4">
    <source>
        <dbReference type="Google" id="ProtNLM"/>
    </source>
</evidence>
<feature type="compositionally biased region" description="Polar residues" evidence="1">
    <location>
        <begin position="62"/>
        <end position="77"/>
    </location>
</feature>
<dbReference type="SUPFAM" id="SSF55486">
    <property type="entry name" value="Metalloproteases ('zincins'), catalytic domain"/>
    <property type="match status" value="1"/>
</dbReference>
<feature type="region of interest" description="Disordered" evidence="1">
    <location>
        <begin position="142"/>
        <end position="175"/>
    </location>
</feature>
<evidence type="ECO:0000313" key="2">
    <source>
        <dbReference type="EMBL" id="KAF2967766.1"/>
    </source>
</evidence>
<comment type="caution">
    <text evidence="2">The sequence shown here is derived from an EMBL/GenBank/DDBJ whole genome shotgun (WGS) entry which is preliminary data.</text>
</comment>
<keyword evidence="3" id="KW-1185">Reference proteome</keyword>
<dbReference type="EMBL" id="WUBL01000062">
    <property type="protein sequence ID" value="KAF2967766.1"/>
    <property type="molecule type" value="Genomic_DNA"/>
</dbReference>
<feature type="region of interest" description="Disordered" evidence="1">
    <location>
        <begin position="1"/>
        <end position="46"/>
    </location>
</feature>
<accession>A0A7C8IMV7</accession>
<evidence type="ECO:0000313" key="3">
    <source>
        <dbReference type="Proteomes" id="UP000481858"/>
    </source>
</evidence>
<reference evidence="2 3" key="1">
    <citation type="submission" date="2019-12" db="EMBL/GenBank/DDBJ databases">
        <title>Draft genome sequence of the ascomycete Xylaria multiplex DSM 110363.</title>
        <authorList>
            <person name="Buettner E."/>
            <person name="Kellner H."/>
        </authorList>
    </citation>
    <scope>NUCLEOTIDE SEQUENCE [LARGE SCALE GENOMIC DNA]</scope>
    <source>
        <strain evidence="2 3">DSM 110363</strain>
    </source>
</reference>